<dbReference type="InterPro" id="IPR043502">
    <property type="entry name" value="DNA/RNA_pol_sf"/>
</dbReference>
<name>A0A2I0B7K6_9ASPA</name>
<sequence length="75" mass="8419">MKELGIIQESHSPFSSPVVLVKKKDGGWRLCVDYRELNSKTIKHKFPIPVIEELLDELKGAQIFSKLDLGLGIGK</sequence>
<reference evidence="1 2" key="1">
    <citation type="journal article" date="2017" name="Nature">
        <title>The Apostasia genome and the evolution of orchids.</title>
        <authorList>
            <person name="Zhang G.Q."/>
            <person name="Liu K.W."/>
            <person name="Li Z."/>
            <person name="Lohaus R."/>
            <person name="Hsiao Y.Y."/>
            <person name="Niu S.C."/>
            <person name="Wang J.Y."/>
            <person name="Lin Y.C."/>
            <person name="Xu Q."/>
            <person name="Chen L.J."/>
            <person name="Yoshida K."/>
            <person name="Fujiwara S."/>
            <person name="Wang Z.W."/>
            <person name="Zhang Y.Q."/>
            <person name="Mitsuda N."/>
            <person name="Wang M."/>
            <person name="Liu G.H."/>
            <person name="Pecoraro L."/>
            <person name="Huang H.X."/>
            <person name="Xiao X.J."/>
            <person name="Lin M."/>
            <person name="Wu X.Y."/>
            <person name="Wu W.L."/>
            <person name="Chen Y.Y."/>
            <person name="Chang S.B."/>
            <person name="Sakamoto S."/>
            <person name="Ohme-Takagi M."/>
            <person name="Yagi M."/>
            <person name="Zeng S.J."/>
            <person name="Shen C.Y."/>
            <person name="Yeh C.M."/>
            <person name="Luo Y.B."/>
            <person name="Tsai W.C."/>
            <person name="Van de Peer Y."/>
            <person name="Liu Z.J."/>
        </authorList>
    </citation>
    <scope>NUCLEOTIDE SEQUENCE [LARGE SCALE GENOMIC DNA]</scope>
    <source>
        <strain evidence="2">cv. Shenzhen</strain>
        <tissue evidence="1">Stem</tissue>
    </source>
</reference>
<organism evidence="1 2">
    <name type="scientific">Apostasia shenzhenica</name>
    <dbReference type="NCBI Taxonomy" id="1088818"/>
    <lineage>
        <taxon>Eukaryota</taxon>
        <taxon>Viridiplantae</taxon>
        <taxon>Streptophyta</taxon>
        <taxon>Embryophyta</taxon>
        <taxon>Tracheophyta</taxon>
        <taxon>Spermatophyta</taxon>
        <taxon>Magnoliopsida</taxon>
        <taxon>Liliopsida</taxon>
        <taxon>Asparagales</taxon>
        <taxon>Orchidaceae</taxon>
        <taxon>Apostasioideae</taxon>
        <taxon>Apostasia</taxon>
    </lineage>
</organism>
<dbReference type="InterPro" id="IPR053134">
    <property type="entry name" value="RNA-dir_DNA_polymerase"/>
</dbReference>
<dbReference type="PANTHER" id="PTHR24559">
    <property type="entry name" value="TRANSPOSON TY3-I GAG-POL POLYPROTEIN"/>
    <property type="match status" value="1"/>
</dbReference>
<dbReference type="Gene3D" id="3.30.70.270">
    <property type="match status" value="1"/>
</dbReference>
<dbReference type="EMBL" id="KZ451907">
    <property type="protein sequence ID" value="PKA63783.1"/>
    <property type="molecule type" value="Genomic_DNA"/>
</dbReference>
<evidence type="ECO:0000313" key="1">
    <source>
        <dbReference type="EMBL" id="PKA63783.1"/>
    </source>
</evidence>
<keyword evidence="2" id="KW-1185">Reference proteome</keyword>
<gene>
    <name evidence="1" type="ORF">AXF42_Ash017067</name>
</gene>
<dbReference type="OrthoDB" id="1741804at2759"/>
<dbReference type="PANTHER" id="PTHR24559:SF450">
    <property type="entry name" value="RNA-DIRECTED DNA POLYMERASE HOMOLOG"/>
    <property type="match status" value="1"/>
</dbReference>
<dbReference type="GO" id="GO:0003964">
    <property type="term" value="F:RNA-directed DNA polymerase activity"/>
    <property type="evidence" value="ECO:0007669"/>
    <property type="project" value="UniProtKB-KW"/>
</dbReference>
<dbReference type="Gene3D" id="3.10.10.10">
    <property type="entry name" value="HIV Type 1 Reverse Transcriptase, subunit A, domain 1"/>
    <property type="match status" value="1"/>
</dbReference>
<keyword evidence="1" id="KW-0695">RNA-directed DNA polymerase</keyword>
<dbReference type="AlphaFoldDB" id="A0A2I0B7K6"/>
<dbReference type="InterPro" id="IPR043128">
    <property type="entry name" value="Rev_trsase/Diguanyl_cyclase"/>
</dbReference>
<dbReference type="Proteomes" id="UP000236161">
    <property type="component" value="Unassembled WGS sequence"/>
</dbReference>
<dbReference type="STRING" id="1088818.A0A2I0B7K6"/>
<accession>A0A2I0B7K6</accession>
<keyword evidence="1" id="KW-0808">Transferase</keyword>
<evidence type="ECO:0000313" key="2">
    <source>
        <dbReference type="Proteomes" id="UP000236161"/>
    </source>
</evidence>
<dbReference type="SUPFAM" id="SSF56672">
    <property type="entry name" value="DNA/RNA polymerases"/>
    <property type="match status" value="1"/>
</dbReference>
<dbReference type="CDD" id="cd01647">
    <property type="entry name" value="RT_LTR"/>
    <property type="match status" value="1"/>
</dbReference>
<proteinExistence type="predicted"/>
<keyword evidence="1" id="KW-0548">Nucleotidyltransferase</keyword>
<protein>
    <submittedName>
        <fullName evidence="1">RNA-directed DNA polymerase like</fullName>
    </submittedName>
</protein>